<dbReference type="Gene3D" id="3.10.105.10">
    <property type="entry name" value="Dipeptide-binding Protein, Domain 3"/>
    <property type="match status" value="1"/>
</dbReference>
<dbReference type="Gene3D" id="3.40.190.10">
    <property type="entry name" value="Periplasmic binding protein-like II"/>
    <property type="match status" value="1"/>
</dbReference>
<dbReference type="InterPro" id="IPR039424">
    <property type="entry name" value="SBP_5"/>
</dbReference>
<sequence length="521" mass="57288">MKNRMIKLTALLMSVLLLGTGCGASGGDTAGDTAVKEEGTKEKAVFADTQCPTSLDLADSWNSWYTSRYGITETLFKLDDTLTAQPFLAESCEMQDDTTWVIKLRDDVTFQNGNKMTAETVKKCWERTMEINARLNELLFIDSMQADGQTLTVKTTKAVPSFITSLSEPLTGIIDVEADGDIAEKPVGTGPFMPVSYEVKGTLEVEQYTDYWGGTPKLEGAVFHVIADANALAMAQQSGESDLSVSIPATSLELFEKDDAKYNVDGVAGSRGQVIFMNYDNEFIQDIHVRKAISMSIDKESYANVLNKGASVPASQLYPDFMAFGGSDGECIEYDLNGAKELLKEGGYSDSDGDGILDKDGKNISLRMVTYSTKAELPNFCEEMSSKLKEIGIDLQVEVYESVAEQQKSGDFDLMMISFTMTPTGDPGYFADIAFKTDGSSNYGHYSNTEVDALIDQLDSEFDQEKRTELTKQIQQKIIDDAGYIVVGHSKYIYVMGSSLKGLKTNPSEYYLLDAEVYIQK</sequence>
<reference evidence="3 4" key="1">
    <citation type="submission" date="2020-08" db="EMBL/GenBank/DDBJ databases">
        <title>Genome public.</title>
        <authorList>
            <person name="Liu C."/>
            <person name="Sun Q."/>
        </authorList>
    </citation>
    <scope>NUCLEOTIDE SEQUENCE [LARGE SCALE GENOMIC DNA]</scope>
    <source>
        <strain evidence="3 4">NSJ-34</strain>
    </source>
</reference>
<dbReference type="Proteomes" id="UP000654573">
    <property type="component" value="Unassembled WGS sequence"/>
</dbReference>
<dbReference type="PROSITE" id="PS51257">
    <property type="entry name" value="PROKAR_LIPOPROTEIN"/>
    <property type="match status" value="1"/>
</dbReference>
<name>A0ABR7F771_9FIRM</name>
<dbReference type="PIRSF" id="PIRSF002741">
    <property type="entry name" value="MppA"/>
    <property type="match status" value="1"/>
</dbReference>
<dbReference type="Pfam" id="PF00496">
    <property type="entry name" value="SBP_bac_5"/>
    <property type="match status" value="1"/>
</dbReference>
<keyword evidence="1" id="KW-0732">Signal</keyword>
<dbReference type="PANTHER" id="PTHR30290:SF81">
    <property type="entry name" value="OLIGOPEPTIDE-BINDING PROTEIN OPPA"/>
    <property type="match status" value="1"/>
</dbReference>
<feature type="signal peptide" evidence="1">
    <location>
        <begin position="1"/>
        <end position="26"/>
    </location>
</feature>
<dbReference type="InterPro" id="IPR000914">
    <property type="entry name" value="SBP_5_dom"/>
</dbReference>
<gene>
    <name evidence="3" type="ORF">H8S76_02280</name>
</gene>
<evidence type="ECO:0000256" key="1">
    <source>
        <dbReference type="SAM" id="SignalP"/>
    </source>
</evidence>
<proteinExistence type="predicted"/>
<dbReference type="InterPro" id="IPR030678">
    <property type="entry name" value="Peptide/Ni-bd"/>
</dbReference>
<organism evidence="3 4">
    <name type="scientific">Blautia celeris</name>
    <dbReference type="NCBI Taxonomy" id="2763026"/>
    <lineage>
        <taxon>Bacteria</taxon>
        <taxon>Bacillati</taxon>
        <taxon>Bacillota</taxon>
        <taxon>Clostridia</taxon>
        <taxon>Lachnospirales</taxon>
        <taxon>Lachnospiraceae</taxon>
        <taxon>Blautia</taxon>
    </lineage>
</organism>
<accession>A0ABR7F771</accession>
<evidence type="ECO:0000313" key="4">
    <source>
        <dbReference type="Proteomes" id="UP000654573"/>
    </source>
</evidence>
<evidence type="ECO:0000259" key="2">
    <source>
        <dbReference type="Pfam" id="PF00496"/>
    </source>
</evidence>
<feature type="chain" id="PRO_5045950572" evidence="1">
    <location>
        <begin position="27"/>
        <end position="521"/>
    </location>
</feature>
<dbReference type="CDD" id="cd08490">
    <property type="entry name" value="PBP2_NikA_DppA_OppA_like_3"/>
    <property type="match status" value="1"/>
</dbReference>
<dbReference type="RefSeq" id="WP_054350580.1">
    <property type="nucleotide sequence ID" value="NZ_JACOOU010000001.1"/>
</dbReference>
<dbReference type="EMBL" id="JACOOU010000001">
    <property type="protein sequence ID" value="MBC5671060.1"/>
    <property type="molecule type" value="Genomic_DNA"/>
</dbReference>
<keyword evidence="4" id="KW-1185">Reference proteome</keyword>
<dbReference type="PANTHER" id="PTHR30290">
    <property type="entry name" value="PERIPLASMIC BINDING COMPONENT OF ABC TRANSPORTER"/>
    <property type="match status" value="1"/>
</dbReference>
<dbReference type="SUPFAM" id="SSF53850">
    <property type="entry name" value="Periplasmic binding protein-like II"/>
    <property type="match status" value="1"/>
</dbReference>
<evidence type="ECO:0000313" key="3">
    <source>
        <dbReference type="EMBL" id="MBC5671060.1"/>
    </source>
</evidence>
<comment type="caution">
    <text evidence="3">The sequence shown here is derived from an EMBL/GenBank/DDBJ whole genome shotgun (WGS) entry which is preliminary data.</text>
</comment>
<feature type="domain" description="Solute-binding protein family 5" evidence="2">
    <location>
        <begin position="84"/>
        <end position="440"/>
    </location>
</feature>
<protein>
    <submittedName>
        <fullName evidence="3">ABC transporter substrate-binding protein</fullName>
    </submittedName>
</protein>